<evidence type="ECO:0000313" key="3">
    <source>
        <dbReference type="Proteomes" id="UP000006671"/>
    </source>
</evidence>
<dbReference type="VEuPathDB" id="AmoebaDB:NAEGRDRAFT_51329"/>
<dbReference type="InParanoid" id="D2VPX2"/>
<feature type="region of interest" description="Disordered" evidence="1">
    <location>
        <begin position="562"/>
        <end position="582"/>
    </location>
</feature>
<dbReference type="AlphaFoldDB" id="D2VPX2"/>
<dbReference type="KEGG" id="ngr:NAEGRDRAFT_51329"/>
<reference evidence="2 3" key="1">
    <citation type="journal article" date="2010" name="Cell">
        <title>The genome of Naegleria gruberi illuminates early eukaryotic versatility.</title>
        <authorList>
            <person name="Fritz-Laylin L.K."/>
            <person name="Prochnik S.E."/>
            <person name="Ginger M.L."/>
            <person name="Dacks J.B."/>
            <person name="Carpenter M.L."/>
            <person name="Field M.C."/>
            <person name="Kuo A."/>
            <person name="Paredez A."/>
            <person name="Chapman J."/>
            <person name="Pham J."/>
            <person name="Shu S."/>
            <person name="Neupane R."/>
            <person name="Cipriano M."/>
            <person name="Mancuso J."/>
            <person name="Tu H."/>
            <person name="Salamov A."/>
            <person name="Lindquist E."/>
            <person name="Shapiro H."/>
            <person name="Lucas S."/>
            <person name="Grigoriev I.V."/>
            <person name="Cande W.Z."/>
            <person name="Fulton C."/>
            <person name="Rokhsar D.S."/>
            <person name="Dawson S.C."/>
        </authorList>
    </citation>
    <scope>NUCLEOTIDE SEQUENCE [LARGE SCALE GENOMIC DNA]</scope>
    <source>
        <strain evidence="2 3">NEG-M</strain>
    </source>
</reference>
<evidence type="ECO:0000256" key="1">
    <source>
        <dbReference type="SAM" id="MobiDB-lite"/>
    </source>
</evidence>
<dbReference type="Proteomes" id="UP000006671">
    <property type="component" value="Unassembled WGS sequence"/>
</dbReference>
<dbReference type="EMBL" id="GG738887">
    <property type="protein sequence ID" value="EFC41281.1"/>
    <property type="molecule type" value="Genomic_DNA"/>
</dbReference>
<keyword evidence="3" id="KW-1185">Reference proteome</keyword>
<name>D2VPX2_NAEGR</name>
<organism evidence="3">
    <name type="scientific">Naegleria gruberi</name>
    <name type="common">Amoeba</name>
    <dbReference type="NCBI Taxonomy" id="5762"/>
    <lineage>
        <taxon>Eukaryota</taxon>
        <taxon>Discoba</taxon>
        <taxon>Heterolobosea</taxon>
        <taxon>Tetramitia</taxon>
        <taxon>Eutetramitia</taxon>
        <taxon>Vahlkampfiidae</taxon>
        <taxon>Naegleria</taxon>
    </lineage>
</organism>
<evidence type="ECO:0000313" key="2">
    <source>
        <dbReference type="EMBL" id="EFC41281.1"/>
    </source>
</evidence>
<dbReference type="GeneID" id="8856027"/>
<dbReference type="RefSeq" id="XP_002674025.1">
    <property type="nucleotide sequence ID" value="XM_002673979.1"/>
</dbReference>
<sequence>MKFTCTDRIHQHNSYSPLQSERFLTVLAGNYLKTLNMDLFEIMFVYLTQSRIGKTFLEYCMGEVGLEQPVSEENDVAAEVVRAWRESSLSVNGYGRFKDKINNTKSIAEKLPSTYKFNQYHATIIPFIKYSLKITPFCSTNITAISPCLALKLLQICVEPGQDLYNKDFFKLWWDDRRVENSKGIITLSRNGCSLKRDILVMLLSPIKLKELFKSQDDQDKEVLAKFIPEIQHIMHNNPANYCSSDLLAMKEILDPSFKSKNQSSNLVSTLIIMNSIINDTSLDTKLKTKYIINMIPRKMRSKLIDTINNTTTTSESNILSLAEQELCEQHNISTRYAYLLGNDRTFYDQLPICWRCNCTTKLNKVSLIDKISLTPFFPNYDIELYNHFKLRYYQHIFDLLHCDERTLEHMLNNTCLNDDRLLEFLVEILPKLVKKHCGQTIYLKLSTSKENGNNNTGDSTKSKKTFSFIDASYVQPITQVYPYFLEALKDKFDEILFEQSANTINRERVLTFVNNTIDSLNQTPNNVTYTPSNESPFNSFFNNLQSGENNTTFSNNENVMQDDENCSSNENDMNIDSQHHCSSQDDEFLENDFLNEDNDEQEDPLFDINGKNVNDREIIQLIHERLGIGNELNPFTKDGNIFKLWGNFQEVQGFLHYNDEQVKQVLKNPSKGIQIQRGVSIFCSFYVEVFEKSPHYLHQMKYHLMDVWRQIDSLKNAMNFINEGLGKYHATDNLVRGRNGGLGSDSRWDLIVQHITEGFLFKNPKLWINLKQVMKARHNFQESKSIFDEELQQSESLLAKNP</sequence>
<feature type="compositionally biased region" description="Polar residues" evidence="1">
    <location>
        <begin position="567"/>
        <end position="577"/>
    </location>
</feature>
<accession>D2VPX2</accession>
<protein>
    <submittedName>
        <fullName evidence="2">Predicted protein</fullName>
    </submittedName>
</protein>
<gene>
    <name evidence="2" type="ORF">NAEGRDRAFT_51329</name>
</gene>
<proteinExistence type="predicted"/>